<name>A0A1D9LHI5_9NEIS</name>
<proteinExistence type="predicted"/>
<dbReference type="RefSeq" id="WP_070980044.1">
    <property type="nucleotide sequence ID" value="NZ_CP017707.1"/>
</dbReference>
<dbReference type="AlphaFoldDB" id="A0A1D9LHI5"/>
<dbReference type="KEGG" id="cvc:BKX93_12450"/>
<evidence type="ECO:0000313" key="1">
    <source>
        <dbReference type="EMBL" id="AOZ50723.1"/>
    </source>
</evidence>
<dbReference type="GeneID" id="68842020"/>
<protein>
    <submittedName>
        <fullName evidence="1">Uncharacterized protein</fullName>
    </submittedName>
</protein>
<sequence>MYPWFWIFAPQIHLPFSGGVQQDIDPSSNWSGLPPPSLGSRQRDWLPYLQALDTLIGYHGIQPQPSWGPDQMAALDRLKQWRDSLGQAGERVLQLPAMPDSPDGFIAASPPPPG</sequence>
<gene>
    <name evidence="1" type="ORF">BKX93_12450</name>
</gene>
<organism evidence="1 2">
    <name type="scientific">Chromobacterium vaccinii</name>
    <dbReference type="NCBI Taxonomy" id="1108595"/>
    <lineage>
        <taxon>Bacteria</taxon>
        <taxon>Pseudomonadati</taxon>
        <taxon>Pseudomonadota</taxon>
        <taxon>Betaproteobacteria</taxon>
        <taxon>Neisseriales</taxon>
        <taxon>Chromobacteriaceae</taxon>
        <taxon>Chromobacterium</taxon>
    </lineage>
</organism>
<dbReference type="EMBL" id="CP017707">
    <property type="protein sequence ID" value="AOZ50723.1"/>
    <property type="molecule type" value="Genomic_DNA"/>
</dbReference>
<evidence type="ECO:0000313" key="2">
    <source>
        <dbReference type="Proteomes" id="UP000178776"/>
    </source>
</evidence>
<dbReference type="Proteomes" id="UP000178776">
    <property type="component" value="Chromosome"/>
</dbReference>
<reference evidence="1 2" key="1">
    <citation type="submission" date="2016-10" db="EMBL/GenBank/DDBJ databases">
        <title>Chromobacterium muskegensis sp. nov., an insecticidal bacterium isolated from Sphagnum bogs.</title>
        <authorList>
            <person name="Sparks M.E."/>
            <person name="Blackburn M.B."/>
            <person name="Gundersen-Rindal D.E."/>
            <person name="Mitchell A."/>
            <person name="Farrar R."/>
            <person name="Kuhar D."/>
        </authorList>
    </citation>
    <scope>NUCLEOTIDE SEQUENCE [LARGE SCALE GENOMIC DNA]</scope>
    <source>
        <strain evidence="1 2">21-1</strain>
    </source>
</reference>
<accession>A0A1D9LHI5</accession>